<accession>A0A4D6NCF0</accession>
<feature type="compositionally biased region" description="Basic and acidic residues" evidence="1">
    <location>
        <begin position="47"/>
        <end position="67"/>
    </location>
</feature>
<evidence type="ECO:0000313" key="2">
    <source>
        <dbReference type="EMBL" id="QCE09835.1"/>
    </source>
</evidence>
<name>A0A4D6NCF0_VIGUN</name>
<protein>
    <submittedName>
        <fullName evidence="2">Uncharacterized protein</fullName>
    </submittedName>
</protein>
<dbReference type="EMBL" id="CP039354">
    <property type="protein sequence ID" value="QCE09835.1"/>
    <property type="molecule type" value="Genomic_DNA"/>
</dbReference>
<dbReference type="AlphaFoldDB" id="A0A4D6NCF0"/>
<reference evidence="2 3" key="1">
    <citation type="submission" date="2019-04" db="EMBL/GenBank/DDBJ databases">
        <title>An improved genome assembly and genetic linkage map for asparagus bean, Vigna unguiculata ssp. sesquipedialis.</title>
        <authorList>
            <person name="Xia Q."/>
            <person name="Zhang R."/>
            <person name="Dong Y."/>
        </authorList>
    </citation>
    <scope>NUCLEOTIDE SEQUENCE [LARGE SCALE GENOMIC DNA]</scope>
    <source>
        <tissue evidence="2">Leaf</tissue>
    </source>
</reference>
<feature type="region of interest" description="Disordered" evidence="1">
    <location>
        <begin position="9"/>
        <end position="80"/>
    </location>
</feature>
<dbReference type="PANTHER" id="PTHR35318:SF2">
    <property type="entry name" value="OS08G0138900 PROTEIN"/>
    <property type="match status" value="1"/>
</dbReference>
<dbReference type="PANTHER" id="PTHR35318">
    <property type="entry name" value="BNAA10G08410D PROTEIN"/>
    <property type="match status" value="1"/>
</dbReference>
<keyword evidence="3" id="KW-1185">Reference proteome</keyword>
<dbReference type="Gramene" id="Vigun05g202000.1.v1.2">
    <property type="protein sequence ID" value="Vigun05g202000.1.v1.2"/>
    <property type="gene ID" value="Vigun05g202000.v1.2"/>
</dbReference>
<sequence>MRFFVSCFGGAADPTAATKSAVPPPSRTLRRKPQWKPSLGSISEDAAPPHRERNATADSAGDVKKSENSATTNSHRRHFSESIDYGCRRVTVGAMPAFSPTPFIF</sequence>
<evidence type="ECO:0000313" key="3">
    <source>
        <dbReference type="Proteomes" id="UP000501690"/>
    </source>
</evidence>
<proteinExistence type="predicted"/>
<organism evidence="2 3">
    <name type="scientific">Vigna unguiculata</name>
    <name type="common">Cowpea</name>
    <dbReference type="NCBI Taxonomy" id="3917"/>
    <lineage>
        <taxon>Eukaryota</taxon>
        <taxon>Viridiplantae</taxon>
        <taxon>Streptophyta</taxon>
        <taxon>Embryophyta</taxon>
        <taxon>Tracheophyta</taxon>
        <taxon>Spermatophyta</taxon>
        <taxon>Magnoliopsida</taxon>
        <taxon>eudicotyledons</taxon>
        <taxon>Gunneridae</taxon>
        <taxon>Pentapetalae</taxon>
        <taxon>rosids</taxon>
        <taxon>fabids</taxon>
        <taxon>Fabales</taxon>
        <taxon>Fabaceae</taxon>
        <taxon>Papilionoideae</taxon>
        <taxon>50 kb inversion clade</taxon>
        <taxon>NPAAA clade</taxon>
        <taxon>indigoferoid/millettioid clade</taxon>
        <taxon>Phaseoleae</taxon>
        <taxon>Vigna</taxon>
    </lineage>
</organism>
<dbReference type="Proteomes" id="UP000501690">
    <property type="component" value="Linkage Group LG10"/>
</dbReference>
<evidence type="ECO:0000256" key="1">
    <source>
        <dbReference type="SAM" id="MobiDB-lite"/>
    </source>
</evidence>
<dbReference type="OrthoDB" id="1917265at2759"/>
<gene>
    <name evidence="2" type="ORF">DEO72_LG10g1058</name>
</gene>